<reference evidence="9" key="1">
    <citation type="submission" date="2023-08" db="EMBL/GenBank/DDBJ databases">
        <authorList>
            <person name="Chen Y."/>
            <person name="Shah S."/>
            <person name="Dougan E. K."/>
            <person name="Thang M."/>
            <person name="Chan C."/>
        </authorList>
    </citation>
    <scope>NUCLEOTIDE SEQUENCE</scope>
</reference>
<evidence type="ECO:0000313" key="10">
    <source>
        <dbReference type="Proteomes" id="UP001178507"/>
    </source>
</evidence>
<dbReference type="PANTHER" id="PTHR13715">
    <property type="entry name" value="RYANODINE RECEPTOR AND IP3 RECEPTOR"/>
    <property type="match status" value="1"/>
</dbReference>
<evidence type="ECO:0000256" key="5">
    <source>
        <dbReference type="SAM" id="MobiDB-lite"/>
    </source>
</evidence>
<keyword evidence="4 6" id="KW-0472">Membrane</keyword>
<comment type="subcellular location">
    <subcellularLocation>
        <location evidence="1">Membrane</location>
        <topology evidence="1">Multi-pass membrane protein</topology>
    </subcellularLocation>
</comment>
<sequence length="867" mass="98752">MGAAVFGKISAQAMRLMVEGHFFPMQQHLHSQSGSARSCDVLEHTCRLVVQIAKETSHRGPSPEWPRDRMPNGGSFPCRAGPASTRMTGDPKGGDTMMPEEIQCVSQALTLLIELCQGPNLQNQEVVSTLGLVETSSRLLQPSYDLICRLEGDIYPPTIRRLKALLMDGMLALVEGRLDSQIHVTIPQRLDPVAVKERIEFVHSYFVFGIVGVSTRTVDSEAVAAIPLEGNSRSLFSPQADPTDVYHSLVEASVLTEELLEDLSDADIRNFFSEGLKMVQLILEVATYSASFEKIVKPVKEEDETFVDDPSQYLSEKHYLQERQKYHVHCKYRMAFSFLSRFVRTIEVMMNGNLHYLHFRLPVTAMWYVYGEAKQNILDTIPFASPDIKARYFVKRCIGLHRESKLIKDLSRFSIVPKRLLKVAQRNIPDWMHRPFQIFLCDDAKNMARLLRSALFLGLALSAFTGMFLVPPENGDHPEWSSHTASLISNTLSLLYFTCTAVWLLLTVVIKFPIALHEAEEMRSKPPRNALANLLMNAYALSRLMRDGQVAWRALLLTCCFCAFVFGHYWLNSFILMDFWCQSPVLATVFRAICSPLKSLAMTFLGLLIITFVYAAIGFRYFREDFHHFCNENILTCTENILYQGTRGGIVGLSLMMSSTHPGRPDWTERMLYDMSYFIIFGVIVLNTIVGLIVDSFGALRLDMEARENDQQTQTFVSCIDRRSVEQVAQSAGISDGFEYHETYRQNKWDYMAFLFHLCETDLEELTGPEHHIRALMDRGDAKWLPIGRSKFLEGAGMGMNPLDRFMRIQEQTKYLGSFVESNQDSWKSISRSMSQLDSAIRDKLDGMLTELRDLQLELKQQRMLKD</sequence>
<dbReference type="Pfam" id="PF00520">
    <property type="entry name" value="Ion_trans"/>
    <property type="match status" value="1"/>
</dbReference>
<evidence type="ECO:0000259" key="7">
    <source>
        <dbReference type="Pfam" id="PF00520"/>
    </source>
</evidence>
<dbReference type="InterPro" id="IPR015925">
    <property type="entry name" value="Ryanodine_IP3_receptor"/>
</dbReference>
<dbReference type="EMBL" id="CAUJNA010000669">
    <property type="protein sequence ID" value="CAJ1379954.1"/>
    <property type="molecule type" value="Genomic_DNA"/>
</dbReference>
<dbReference type="Pfam" id="PF08454">
    <property type="entry name" value="RIH_assoc"/>
    <property type="match status" value="1"/>
</dbReference>
<dbReference type="AlphaFoldDB" id="A0AA36I5B4"/>
<evidence type="ECO:0000256" key="6">
    <source>
        <dbReference type="SAM" id="Phobius"/>
    </source>
</evidence>
<dbReference type="Gene3D" id="1.10.287.70">
    <property type="match status" value="1"/>
</dbReference>
<keyword evidence="3 6" id="KW-1133">Transmembrane helix</keyword>
<dbReference type="Proteomes" id="UP001178507">
    <property type="component" value="Unassembled WGS sequence"/>
</dbReference>
<evidence type="ECO:0000313" key="9">
    <source>
        <dbReference type="EMBL" id="CAJ1379954.1"/>
    </source>
</evidence>
<name>A0AA36I5B4_9DINO</name>
<evidence type="ECO:0000256" key="1">
    <source>
        <dbReference type="ARBA" id="ARBA00004141"/>
    </source>
</evidence>
<dbReference type="GO" id="GO:0006816">
    <property type="term" value="P:calcium ion transport"/>
    <property type="evidence" value="ECO:0007669"/>
    <property type="project" value="InterPro"/>
</dbReference>
<evidence type="ECO:0000256" key="2">
    <source>
        <dbReference type="ARBA" id="ARBA00022692"/>
    </source>
</evidence>
<feature type="domain" description="Ion transport" evidence="7">
    <location>
        <begin position="577"/>
        <end position="700"/>
    </location>
</feature>
<feature type="transmembrane region" description="Helical" evidence="6">
    <location>
        <begin position="492"/>
        <end position="516"/>
    </location>
</feature>
<protein>
    <submittedName>
        <fullName evidence="9">Uncharacterized protein</fullName>
    </submittedName>
</protein>
<feature type="transmembrane region" description="Helical" evidence="6">
    <location>
        <begin position="675"/>
        <end position="694"/>
    </location>
</feature>
<feature type="transmembrane region" description="Helical" evidence="6">
    <location>
        <begin position="601"/>
        <end position="622"/>
    </location>
</feature>
<comment type="caution">
    <text evidence="9">The sequence shown here is derived from an EMBL/GenBank/DDBJ whole genome shotgun (WGS) entry which is preliminary data.</text>
</comment>
<keyword evidence="10" id="KW-1185">Reference proteome</keyword>
<feature type="transmembrane region" description="Helical" evidence="6">
    <location>
        <begin position="550"/>
        <end position="571"/>
    </location>
</feature>
<feature type="transmembrane region" description="Helical" evidence="6">
    <location>
        <begin position="454"/>
        <end position="472"/>
    </location>
</feature>
<evidence type="ECO:0000259" key="8">
    <source>
        <dbReference type="Pfam" id="PF08454"/>
    </source>
</evidence>
<gene>
    <name evidence="9" type="ORF">EVOR1521_LOCUS8034</name>
</gene>
<feature type="domain" description="RyR/IP3R Homology associated" evidence="8">
    <location>
        <begin position="13"/>
        <end position="138"/>
    </location>
</feature>
<dbReference type="GO" id="GO:0005216">
    <property type="term" value="F:monoatomic ion channel activity"/>
    <property type="evidence" value="ECO:0007669"/>
    <property type="project" value="InterPro"/>
</dbReference>
<proteinExistence type="predicted"/>
<dbReference type="InterPro" id="IPR005821">
    <property type="entry name" value="Ion_trans_dom"/>
</dbReference>
<dbReference type="InterPro" id="IPR013662">
    <property type="entry name" value="RIH_assoc-dom"/>
</dbReference>
<evidence type="ECO:0000256" key="3">
    <source>
        <dbReference type="ARBA" id="ARBA00022989"/>
    </source>
</evidence>
<accession>A0AA36I5B4</accession>
<organism evidence="9 10">
    <name type="scientific">Effrenium voratum</name>
    <dbReference type="NCBI Taxonomy" id="2562239"/>
    <lineage>
        <taxon>Eukaryota</taxon>
        <taxon>Sar</taxon>
        <taxon>Alveolata</taxon>
        <taxon>Dinophyceae</taxon>
        <taxon>Suessiales</taxon>
        <taxon>Symbiodiniaceae</taxon>
        <taxon>Effrenium</taxon>
    </lineage>
</organism>
<dbReference type="GO" id="GO:0016020">
    <property type="term" value="C:membrane"/>
    <property type="evidence" value="ECO:0007669"/>
    <property type="project" value="UniProtKB-SubCell"/>
</dbReference>
<evidence type="ECO:0000256" key="4">
    <source>
        <dbReference type="ARBA" id="ARBA00023136"/>
    </source>
</evidence>
<keyword evidence="2 6" id="KW-0812">Transmembrane</keyword>
<feature type="region of interest" description="Disordered" evidence="5">
    <location>
        <begin position="55"/>
        <end position="93"/>
    </location>
</feature>
<dbReference type="PANTHER" id="PTHR13715:SF99">
    <property type="entry name" value="INOSITOL 1,4,5-TRISPHOSPHATE RECEPTOR-LIKE PROTEIN A"/>
    <property type="match status" value="1"/>
</dbReference>